<reference evidence="10 11" key="1">
    <citation type="journal article" date="2014" name="World J. Microbiol. Biotechnol.">
        <title>Biodiversity and physiological characteristics of Antarctic and Arctic lichens-associated bacteria.</title>
        <authorList>
            <person name="Lee Y.M."/>
            <person name="Kim E.H."/>
            <person name="Lee H.K."/>
            <person name="Hong S.G."/>
        </authorList>
    </citation>
    <scope>NUCLEOTIDE SEQUENCE [LARGE SCALE GENOMIC DNA]</scope>
    <source>
        <strain evidence="10 11">PAMC 26569</strain>
    </source>
</reference>
<keyword evidence="11" id="KW-1185">Reference proteome</keyword>
<dbReference type="SUPFAM" id="SSF56112">
    <property type="entry name" value="Protein kinase-like (PK-like)"/>
    <property type="match status" value="1"/>
</dbReference>
<proteinExistence type="predicted"/>
<dbReference type="InterPro" id="IPR008271">
    <property type="entry name" value="Ser/Thr_kinase_AS"/>
</dbReference>
<dbReference type="PROSITE" id="PS00107">
    <property type="entry name" value="PROTEIN_KINASE_ATP"/>
    <property type="match status" value="1"/>
</dbReference>
<dbReference type="AlphaFoldDB" id="A0A6M8HQS9"/>
<dbReference type="CDD" id="cd14014">
    <property type="entry name" value="STKc_PknB_like"/>
    <property type="match status" value="1"/>
</dbReference>
<evidence type="ECO:0000256" key="2">
    <source>
        <dbReference type="ARBA" id="ARBA00022527"/>
    </source>
</evidence>
<dbReference type="Proteomes" id="UP000500767">
    <property type="component" value="Chromosome"/>
</dbReference>
<evidence type="ECO:0000256" key="3">
    <source>
        <dbReference type="ARBA" id="ARBA00022679"/>
    </source>
</evidence>
<evidence type="ECO:0000313" key="11">
    <source>
        <dbReference type="Proteomes" id="UP000500767"/>
    </source>
</evidence>
<dbReference type="InterPro" id="IPR058395">
    <property type="entry name" value="DUF8082"/>
</dbReference>
<dbReference type="Pfam" id="PF26309">
    <property type="entry name" value="DUF8082"/>
    <property type="match status" value="1"/>
</dbReference>
<dbReference type="Gene3D" id="3.30.200.20">
    <property type="entry name" value="Phosphorylase Kinase, domain 1"/>
    <property type="match status" value="1"/>
</dbReference>
<keyword evidence="2 10" id="KW-0723">Serine/threonine-protein kinase</keyword>
<feature type="binding site" evidence="7">
    <location>
        <position position="41"/>
    </location>
    <ligand>
        <name>ATP</name>
        <dbReference type="ChEBI" id="CHEBI:30616"/>
    </ligand>
</feature>
<dbReference type="InterPro" id="IPR000719">
    <property type="entry name" value="Prot_kinase_dom"/>
</dbReference>
<dbReference type="GO" id="GO:0004674">
    <property type="term" value="F:protein serine/threonine kinase activity"/>
    <property type="evidence" value="ECO:0007669"/>
    <property type="project" value="UniProtKB-KW"/>
</dbReference>
<evidence type="ECO:0000256" key="8">
    <source>
        <dbReference type="SAM" id="MobiDB-lite"/>
    </source>
</evidence>
<evidence type="ECO:0000313" key="10">
    <source>
        <dbReference type="EMBL" id="QKE90647.1"/>
    </source>
</evidence>
<dbReference type="PANTHER" id="PTHR43289">
    <property type="entry name" value="MITOGEN-ACTIVATED PROTEIN KINASE KINASE KINASE 20-RELATED"/>
    <property type="match status" value="1"/>
</dbReference>
<evidence type="ECO:0000256" key="5">
    <source>
        <dbReference type="ARBA" id="ARBA00022777"/>
    </source>
</evidence>
<dbReference type="PROSITE" id="PS00108">
    <property type="entry name" value="PROTEIN_KINASE_ST"/>
    <property type="match status" value="1"/>
</dbReference>
<dbReference type="RefSeq" id="WP_171835596.1">
    <property type="nucleotide sequence ID" value="NZ_CP053708.1"/>
</dbReference>
<dbReference type="PROSITE" id="PS50011">
    <property type="entry name" value="PROTEIN_KINASE_DOM"/>
    <property type="match status" value="1"/>
</dbReference>
<dbReference type="Gene3D" id="1.10.510.10">
    <property type="entry name" value="Transferase(Phosphotransferase) domain 1"/>
    <property type="match status" value="1"/>
</dbReference>
<name>A0A6M8HQS9_9PROT</name>
<evidence type="ECO:0000256" key="6">
    <source>
        <dbReference type="ARBA" id="ARBA00022840"/>
    </source>
</evidence>
<dbReference type="EC" id="2.7.11.1" evidence="1"/>
<dbReference type="GO" id="GO:0005524">
    <property type="term" value="F:ATP binding"/>
    <property type="evidence" value="ECO:0007669"/>
    <property type="project" value="UniProtKB-UniRule"/>
</dbReference>
<evidence type="ECO:0000256" key="4">
    <source>
        <dbReference type="ARBA" id="ARBA00022741"/>
    </source>
</evidence>
<gene>
    <name evidence="10" type="ORF">HN018_11920</name>
</gene>
<keyword evidence="4 7" id="KW-0547">Nucleotide-binding</keyword>
<dbReference type="InterPro" id="IPR017441">
    <property type="entry name" value="Protein_kinase_ATP_BS"/>
</dbReference>
<feature type="compositionally biased region" description="Pro residues" evidence="8">
    <location>
        <begin position="416"/>
        <end position="430"/>
    </location>
</feature>
<evidence type="ECO:0000256" key="7">
    <source>
        <dbReference type="PROSITE-ProRule" id="PRU10141"/>
    </source>
</evidence>
<protein>
    <recommendedName>
        <fullName evidence="1">non-specific serine/threonine protein kinase</fullName>
        <ecNumber evidence="1">2.7.11.1</ecNumber>
    </recommendedName>
</protein>
<dbReference type="SMART" id="SM00220">
    <property type="entry name" value="S_TKc"/>
    <property type="match status" value="1"/>
</dbReference>
<keyword evidence="3" id="KW-0808">Transferase</keyword>
<organism evidence="10 11">
    <name type="scientific">Lichenicola cladoniae</name>
    <dbReference type="NCBI Taxonomy" id="1484109"/>
    <lineage>
        <taxon>Bacteria</taxon>
        <taxon>Pseudomonadati</taxon>
        <taxon>Pseudomonadota</taxon>
        <taxon>Alphaproteobacteria</taxon>
        <taxon>Acetobacterales</taxon>
        <taxon>Acetobacteraceae</taxon>
        <taxon>Lichenicola</taxon>
    </lineage>
</organism>
<accession>A0A6M8HQS9</accession>
<evidence type="ECO:0000259" key="9">
    <source>
        <dbReference type="PROSITE" id="PS50011"/>
    </source>
</evidence>
<dbReference type="InterPro" id="IPR011009">
    <property type="entry name" value="Kinase-like_dom_sf"/>
</dbReference>
<keyword evidence="5 10" id="KW-0418">Kinase</keyword>
<dbReference type="FunFam" id="1.10.510.10:FF:000021">
    <property type="entry name" value="Serine/threonine protein kinase"/>
    <property type="match status" value="1"/>
</dbReference>
<feature type="region of interest" description="Disordered" evidence="8">
    <location>
        <begin position="413"/>
        <end position="441"/>
    </location>
</feature>
<keyword evidence="6 7" id="KW-0067">ATP-binding</keyword>
<dbReference type="Pfam" id="PF00069">
    <property type="entry name" value="Pkinase"/>
    <property type="match status" value="1"/>
</dbReference>
<evidence type="ECO:0000256" key="1">
    <source>
        <dbReference type="ARBA" id="ARBA00012513"/>
    </source>
</evidence>
<dbReference type="PANTHER" id="PTHR43289:SF6">
    <property type="entry name" value="SERINE_THREONINE-PROTEIN KINASE NEKL-3"/>
    <property type="match status" value="1"/>
</dbReference>
<feature type="domain" description="Protein kinase" evidence="9">
    <location>
        <begin position="12"/>
        <end position="271"/>
    </location>
</feature>
<sequence>MKPDLPAKIGRFEIQSLLGRGAMGVVYRGYDPEIDRTVAIKLVRADLLDGDERGSYLDRFRNEAKIAGRCMHANIVGIYDFALFDGNPYLVMEFVDGVGLNQAVGRGTRLSMPEAVHIALQVLDALDYAHRFGIVHRDIKPANILLTRHAKLKVTDFGISRLASTELTAAPLMIGTPSYMSPEQCAGDAIDGRSDLFSLGCILYELLAGERPFQGISYTETIFKLVNQPHESLSSHRPDLPDSLSAILDRALAKKPDDRFEDAEAFAQALRSVPPPCDAMPTAISGMSIPAGVAEYEGLDTIIRPVTPPATSAEPEDAIDPAMPDDIPVVSPEQATPTVDGSVPFDQPWLELDPLLVETISRRLAVRVGPMARVYVRHSLRQAQSADMFCMLLSAGIPDLKERALFMSEVRDLLKPPEPPEPPKPPPGPEPAVSVTPVIPAPPPPTLRLTEADIQRTILALAHVIGPIATQVVRRAVVRAHDHASLVALCEVFVPKDAERARFRSTLSRSIIT</sequence>
<dbReference type="EMBL" id="CP053708">
    <property type="protein sequence ID" value="QKE90647.1"/>
    <property type="molecule type" value="Genomic_DNA"/>
</dbReference>
<dbReference type="KEGG" id="lck:HN018_11920"/>